<dbReference type="SUPFAM" id="SSF55811">
    <property type="entry name" value="Nudix"/>
    <property type="match status" value="1"/>
</dbReference>
<evidence type="ECO:0000256" key="2">
    <source>
        <dbReference type="ARBA" id="ARBA00022801"/>
    </source>
</evidence>
<dbReference type="CDD" id="cd03424">
    <property type="entry name" value="NUDIX_ADPRase_Nudt5_UGPPase_Nudt14"/>
    <property type="match status" value="1"/>
</dbReference>
<dbReference type="PROSITE" id="PS51462">
    <property type="entry name" value="NUDIX"/>
    <property type="match status" value="1"/>
</dbReference>
<dbReference type="GO" id="GO:0016787">
    <property type="term" value="F:hydrolase activity"/>
    <property type="evidence" value="ECO:0007669"/>
    <property type="project" value="UniProtKB-KW"/>
</dbReference>
<dbReference type="RefSeq" id="WP_343130253.1">
    <property type="nucleotide sequence ID" value="NZ_JBCITK010000001.1"/>
</dbReference>
<dbReference type="InterPro" id="IPR015797">
    <property type="entry name" value="NUDIX_hydrolase-like_dom_sf"/>
</dbReference>
<sequence length="181" mass="19787">MTYLTEKTISTESIFTGKVISLQVDTVTLPNGNESKRELVKHPGAVAVIAVTDEGKLVLVNQFRKPLEKAILEIPAGKIDPGEAPIKTAARELKEETGYTAKELELVTSFYTSPGFADEIIYIYEAKGLLQGKASPDADEFVEVTEVTLEQAQALVNDQTIHDAKTAYAVMYLLLKQAQAK</sequence>
<organism evidence="4 5">
    <name type="scientific">Alkalicoccobacillus gibsonii</name>
    <dbReference type="NCBI Taxonomy" id="79881"/>
    <lineage>
        <taxon>Bacteria</taxon>
        <taxon>Bacillati</taxon>
        <taxon>Bacillota</taxon>
        <taxon>Bacilli</taxon>
        <taxon>Bacillales</taxon>
        <taxon>Bacillaceae</taxon>
        <taxon>Alkalicoccobacillus</taxon>
    </lineage>
</organism>
<comment type="cofactor">
    <cofactor evidence="1">
        <name>Mg(2+)</name>
        <dbReference type="ChEBI" id="CHEBI:18420"/>
    </cofactor>
</comment>
<dbReference type="Pfam" id="PF00293">
    <property type="entry name" value="NUDIX"/>
    <property type="match status" value="1"/>
</dbReference>
<comment type="caution">
    <text evidence="4">The sequence shown here is derived from an EMBL/GenBank/DDBJ whole genome shotgun (WGS) entry which is preliminary data.</text>
</comment>
<dbReference type="InterPro" id="IPR000086">
    <property type="entry name" value="NUDIX_hydrolase_dom"/>
</dbReference>
<evidence type="ECO:0000313" key="5">
    <source>
        <dbReference type="Proteomes" id="UP001418796"/>
    </source>
</evidence>
<dbReference type="PANTHER" id="PTHR11839:SF18">
    <property type="entry name" value="NUDIX HYDROLASE DOMAIN-CONTAINING PROTEIN"/>
    <property type="match status" value="1"/>
</dbReference>
<dbReference type="EMBL" id="JBCITK010000001">
    <property type="protein sequence ID" value="MEN0643305.1"/>
    <property type="molecule type" value="Genomic_DNA"/>
</dbReference>
<reference evidence="4 5" key="1">
    <citation type="submission" date="2024-03" db="EMBL/GenBank/DDBJ databases">
        <title>Bacilli Hybrid Assemblies.</title>
        <authorList>
            <person name="Kovac J."/>
        </authorList>
    </citation>
    <scope>NUCLEOTIDE SEQUENCE [LARGE SCALE GENOMIC DNA]</scope>
    <source>
        <strain evidence="4 5">FSL R7-0666</strain>
    </source>
</reference>
<dbReference type="Gene3D" id="3.90.79.10">
    <property type="entry name" value="Nucleoside Triphosphate Pyrophosphohydrolase"/>
    <property type="match status" value="1"/>
</dbReference>
<dbReference type="InterPro" id="IPR020084">
    <property type="entry name" value="NUDIX_hydrolase_CS"/>
</dbReference>
<keyword evidence="2 4" id="KW-0378">Hydrolase</keyword>
<evidence type="ECO:0000256" key="1">
    <source>
        <dbReference type="ARBA" id="ARBA00001946"/>
    </source>
</evidence>
<evidence type="ECO:0000259" key="3">
    <source>
        <dbReference type="PROSITE" id="PS51462"/>
    </source>
</evidence>
<keyword evidence="5" id="KW-1185">Reference proteome</keyword>
<protein>
    <submittedName>
        <fullName evidence="4">NUDIX hydrolase</fullName>
        <ecNumber evidence="4">3.6.-.-</ecNumber>
    </submittedName>
</protein>
<feature type="domain" description="Nudix hydrolase" evidence="3">
    <location>
        <begin position="40"/>
        <end position="169"/>
    </location>
</feature>
<dbReference type="PROSITE" id="PS00893">
    <property type="entry name" value="NUDIX_BOX"/>
    <property type="match status" value="1"/>
</dbReference>
<dbReference type="EC" id="3.6.-.-" evidence="4"/>
<proteinExistence type="predicted"/>
<dbReference type="PANTHER" id="PTHR11839">
    <property type="entry name" value="UDP/ADP-SUGAR PYROPHOSPHATASE"/>
    <property type="match status" value="1"/>
</dbReference>
<accession>A0ABU9VI20</accession>
<dbReference type="Proteomes" id="UP001418796">
    <property type="component" value="Unassembled WGS sequence"/>
</dbReference>
<gene>
    <name evidence="4" type="ORF">MKY91_09125</name>
</gene>
<name>A0ABU9VI20_9BACI</name>
<evidence type="ECO:0000313" key="4">
    <source>
        <dbReference type="EMBL" id="MEN0643305.1"/>
    </source>
</evidence>